<comment type="similarity">
    <text evidence="2">Belongs to the HMGN family.</text>
</comment>
<proteinExistence type="inferred from homology"/>
<feature type="region of interest" description="Disordered" evidence="5">
    <location>
        <begin position="1"/>
        <end position="131"/>
    </location>
</feature>
<accession>A0AAX6RYZ5</accession>
<dbReference type="Proteomes" id="UP000694906">
    <property type="component" value="Unplaced"/>
</dbReference>
<dbReference type="GO" id="GO:0000785">
    <property type="term" value="C:chromatin"/>
    <property type="evidence" value="ECO:0007669"/>
    <property type="project" value="InterPro"/>
</dbReference>
<dbReference type="Pfam" id="PF01101">
    <property type="entry name" value="HMG14_17"/>
    <property type="match status" value="1"/>
</dbReference>
<dbReference type="SMART" id="SM00527">
    <property type="entry name" value="HMG17"/>
    <property type="match status" value="1"/>
</dbReference>
<sequence length="131" mass="14477">MGEGGRGTNSPNPSSTRLPCTSADMQARIAMVPKRKVGSAKGAAKEEPKQRLARLQQEPSMMTCTTKGDLPQKNKTKQNKKRQPERINLGTKKRKQEAVANQETKEDSPSENGETKNEENNEAEEKEAKPD</sequence>
<evidence type="ECO:0000313" key="7">
    <source>
        <dbReference type="RefSeq" id="XP_021101384.1"/>
    </source>
</evidence>
<comment type="subcellular location">
    <subcellularLocation>
        <location evidence="1">Nucleus</location>
    </subcellularLocation>
</comment>
<keyword evidence="6" id="KW-1185">Reference proteome</keyword>
<evidence type="ECO:0000256" key="2">
    <source>
        <dbReference type="ARBA" id="ARBA00007696"/>
    </source>
</evidence>
<feature type="compositionally biased region" description="Polar residues" evidence="5">
    <location>
        <begin position="8"/>
        <end position="19"/>
    </location>
</feature>
<evidence type="ECO:0000256" key="1">
    <source>
        <dbReference type="ARBA" id="ARBA00004123"/>
    </source>
</evidence>
<keyword evidence="3" id="KW-0238">DNA-binding</keyword>
<reference evidence="7" key="1">
    <citation type="submission" date="2025-08" db="UniProtKB">
        <authorList>
            <consortium name="RefSeq"/>
        </authorList>
    </citation>
    <scope>IDENTIFICATION</scope>
</reference>
<feature type="compositionally biased region" description="Basic and acidic residues" evidence="5">
    <location>
        <begin position="103"/>
        <end position="119"/>
    </location>
</feature>
<protein>
    <submittedName>
        <fullName evidence="7">Non-histone chromosomal protein HMG-14-like</fullName>
    </submittedName>
</protein>
<dbReference type="GeneID" id="106007871"/>
<dbReference type="AlphaFoldDB" id="A0AAX6RYZ5"/>
<dbReference type="GO" id="GO:0005634">
    <property type="term" value="C:nucleus"/>
    <property type="evidence" value="ECO:0007669"/>
    <property type="project" value="UniProtKB-SubCell"/>
</dbReference>
<dbReference type="GO" id="GO:0031492">
    <property type="term" value="F:nucleosomal DNA binding"/>
    <property type="evidence" value="ECO:0007669"/>
    <property type="project" value="InterPro"/>
</dbReference>
<evidence type="ECO:0000313" key="6">
    <source>
        <dbReference type="Proteomes" id="UP000694906"/>
    </source>
</evidence>
<gene>
    <name evidence="7" type="primary">LOC106007871</name>
</gene>
<keyword evidence="4" id="KW-0539">Nucleus</keyword>
<dbReference type="InterPro" id="IPR000079">
    <property type="entry name" value="HMGN_fam"/>
</dbReference>
<evidence type="ECO:0000256" key="4">
    <source>
        <dbReference type="ARBA" id="ARBA00023242"/>
    </source>
</evidence>
<dbReference type="RefSeq" id="XP_021101384.1">
    <property type="nucleotide sequence ID" value="XM_021245725.1"/>
</dbReference>
<evidence type="ECO:0000256" key="3">
    <source>
        <dbReference type="ARBA" id="ARBA00023125"/>
    </source>
</evidence>
<name>A0AAX6RYZ5_HETGA</name>
<feature type="compositionally biased region" description="Basic residues" evidence="5">
    <location>
        <begin position="74"/>
        <end position="83"/>
    </location>
</feature>
<organism evidence="6 7">
    <name type="scientific">Heterocephalus glaber</name>
    <name type="common">Naked mole rat</name>
    <dbReference type="NCBI Taxonomy" id="10181"/>
    <lineage>
        <taxon>Eukaryota</taxon>
        <taxon>Metazoa</taxon>
        <taxon>Chordata</taxon>
        <taxon>Craniata</taxon>
        <taxon>Vertebrata</taxon>
        <taxon>Euteleostomi</taxon>
        <taxon>Mammalia</taxon>
        <taxon>Eutheria</taxon>
        <taxon>Euarchontoglires</taxon>
        <taxon>Glires</taxon>
        <taxon>Rodentia</taxon>
        <taxon>Hystricomorpha</taxon>
        <taxon>Bathyergidae</taxon>
        <taxon>Heterocephalus</taxon>
    </lineage>
</organism>
<evidence type="ECO:0000256" key="5">
    <source>
        <dbReference type="SAM" id="MobiDB-lite"/>
    </source>
</evidence>
<feature type="compositionally biased region" description="Polar residues" evidence="5">
    <location>
        <begin position="57"/>
        <end position="66"/>
    </location>
</feature>